<feature type="region of interest" description="Disordered" evidence="1">
    <location>
        <begin position="161"/>
        <end position="186"/>
    </location>
</feature>
<dbReference type="RefSeq" id="WP_119596462.1">
    <property type="nucleotide sequence ID" value="NZ_QXBN01000012.1"/>
</dbReference>
<dbReference type="EMBL" id="QXBN01000012">
    <property type="protein sequence ID" value="RIT36815.1"/>
    <property type="molecule type" value="Genomic_DNA"/>
</dbReference>
<gene>
    <name evidence="2" type="ORF">D2E76_16310</name>
</gene>
<accession>A0ABD7HMI4</accession>
<comment type="caution">
    <text evidence="2">The sequence shown here is derived from an EMBL/GenBank/DDBJ whole genome shotgun (WGS) entry which is preliminary data.</text>
</comment>
<name>A0ABD7HMI4_9MYCO</name>
<dbReference type="AlphaFoldDB" id="A0ABD7HMI4"/>
<evidence type="ECO:0000313" key="3">
    <source>
        <dbReference type="Proteomes" id="UP000284557"/>
    </source>
</evidence>
<dbReference type="Proteomes" id="UP000284557">
    <property type="component" value="Unassembled WGS sequence"/>
</dbReference>
<reference evidence="2 3" key="1">
    <citation type="submission" date="2018-08" db="EMBL/GenBank/DDBJ databases">
        <title>Linezolid Resistance in Mycobacterium abscessus: MIC Distribution and Comprehensive Investigation of Resistance Mechanisms.</title>
        <authorList>
            <person name="Ye M."/>
            <person name="Xu L."/>
            <person name="Zou Y."/>
            <person name="Li B."/>
            <person name="Guo Q."/>
            <person name="Zhang Y."/>
            <person name="Zhan M."/>
            <person name="Xu B."/>
            <person name="Yu F."/>
            <person name="Zhang Z."/>
            <person name="Chu H."/>
        </authorList>
    </citation>
    <scope>NUCLEOTIDE SEQUENCE [LARGE SCALE GENOMIC DNA]</scope>
    <source>
        <strain evidence="2 3">G143</strain>
    </source>
</reference>
<organism evidence="2 3">
    <name type="scientific">Mycobacteroides abscessus</name>
    <dbReference type="NCBI Taxonomy" id="36809"/>
    <lineage>
        <taxon>Bacteria</taxon>
        <taxon>Bacillati</taxon>
        <taxon>Actinomycetota</taxon>
        <taxon>Actinomycetes</taxon>
        <taxon>Mycobacteriales</taxon>
        <taxon>Mycobacteriaceae</taxon>
        <taxon>Mycobacteroides</taxon>
    </lineage>
</organism>
<evidence type="ECO:0000313" key="2">
    <source>
        <dbReference type="EMBL" id="RIT36815.1"/>
    </source>
</evidence>
<proteinExistence type="predicted"/>
<protein>
    <submittedName>
        <fullName evidence="2">Uncharacterized protein</fullName>
    </submittedName>
</protein>
<evidence type="ECO:0000256" key="1">
    <source>
        <dbReference type="SAM" id="MobiDB-lite"/>
    </source>
</evidence>
<sequence length="186" mass="20671">MDRDAIRRHIEFKRSGRELREEVAVRMLSQLGRLRDDEKVDYAVLLESAMFLPLPRRCYHTAPVAVRDLIRQHGLLAGDPRAGTWSDVGAGFGPVGVYVGAVPDEIGRWAHCYPEWDIWEVDTSALDEASWSHDRLNGPWADAWVLHSNVPAKRITLWGTRDASDSPSIQCGNQCRRGAGAASPGG</sequence>